<accession>A0A9E7HPH3</accession>
<dbReference type="SMART" id="SM01076">
    <property type="entry name" value="CG-1"/>
    <property type="match status" value="1"/>
</dbReference>
<dbReference type="InterPro" id="IPR032675">
    <property type="entry name" value="LRR_dom_sf"/>
</dbReference>
<evidence type="ECO:0000256" key="2">
    <source>
        <dbReference type="ARBA" id="ARBA00022737"/>
    </source>
</evidence>
<dbReference type="PROSITE" id="PS51450">
    <property type="entry name" value="LRR"/>
    <property type="match status" value="4"/>
</dbReference>
<dbReference type="Gene3D" id="3.80.10.10">
    <property type="entry name" value="Ribonuclease Inhibitor"/>
    <property type="match status" value="2"/>
</dbReference>
<dbReference type="OrthoDB" id="1904536at2759"/>
<evidence type="ECO:0000313" key="5">
    <source>
        <dbReference type="Proteomes" id="UP001055439"/>
    </source>
</evidence>
<dbReference type="SMART" id="SM00365">
    <property type="entry name" value="LRR_SD22"/>
    <property type="match status" value="4"/>
</dbReference>
<organism evidence="4 5">
    <name type="scientific">Musa troglodytarum</name>
    <name type="common">fe'i banana</name>
    <dbReference type="NCBI Taxonomy" id="320322"/>
    <lineage>
        <taxon>Eukaryota</taxon>
        <taxon>Viridiplantae</taxon>
        <taxon>Streptophyta</taxon>
        <taxon>Embryophyta</taxon>
        <taxon>Tracheophyta</taxon>
        <taxon>Spermatophyta</taxon>
        <taxon>Magnoliopsida</taxon>
        <taxon>Liliopsida</taxon>
        <taxon>Zingiberales</taxon>
        <taxon>Musaceae</taxon>
        <taxon>Musa</taxon>
    </lineage>
</organism>
<proteinExistence type="predicted"/>
<evidence type="ECO:0000313" key="4">
    <source>
        <dbReference type="EMBL" id="URE33977.1"/>
    </source>
</evidence>
<dbReference type="FunFam" id="3.80.10.10:FF:000200">
    <property type="entry name" value="Outer arm dynein light chain 1 protein"/>
    <property type="match status" value="1"/>
</dbReference>
<gene>
    <name evidence="4" type="ORF">MUK42_15659</name>
</gene>
<protein>
    <submittedName>
        <fullName evidence="4">Leucine rich repeat domain containing protein</fullName>
    </submittedName>
</protein>
<dbReference type="InterPro" id="IPR003591">
    <property type="entry name" value="Leu-rich_rpt_typical-subtyp"/>
</dbReference>
<dbReference type="PANTHER" id="PTHR15454:SF37">
    <property type="entry name" value="OUTER ARM DYNEIN LIGHT CHAIN 1 PROTEIN"/>
    <property type="match status" value="1"/>
</dbReference>
<dbReference type="Pfam" id="PF13516">
    <property type="entry name" value="LRR_6"/>
    <property type="match status" value="1"/>
</dbReference>
<sequence length="1088" mass="122307">MAVSLNISAVSSNIYSLSSIRELNRIRSCFCQGCFLFGSRVLNLDDRRSRVLRGQLGFGEFSVHGGRQKGWIDPSLSVISHSWYHLSDICLKDIEQILVEAQHRWLRPAEICEVLQNYRKFRIAPEPPRRPQSGSIFLFDRKVLRYFRKDGHNWRKKKDGKTVKEAHERLKVGSVDMLHCYYAHGEENEKFQRRSYWMLEGRARDVEEVARVIQMDSPVTSFSATTQSQPPSQLMGADSSSSAHISEYEDAESAGFQTPYFQSSVVFAQAATMDNLNPLFLWFPRYHGLASAVNAYKYFRSQAYKYFQDGSLKQYGYEGTDKPKETWVNLWMLGLHIHSWFRFINGRRLLSLLQHHLGISERPTSKTESQGNPAYQGLVRSLWPPLKHQEDLVLFVDLLTPQKMARFSCFSNLLIGKKKKSEKSSKAVDAKRVNSTGDLRVKPEDLVHPSLEVGTKEASFEDSVPLKAQGKSSLSNSKVDGNGNTNEILTRTTAAVEAAYEGGDEHDDVLSMKRDFSDFDLQALAMEKRELAYPGFNQEFNNDVMEYKLDKVAGITPKMLDQSGHVSDPGMGRTTAFWGSPSLKRSCSNIERKRSGKLLASPTKSYSCEDLQKLAANGGGEAHGILGSPLSVMTSCSADKVMLKKRSSSQVLPSRSRKLWWKLFLWSHRNLHKSWISKPERRVSTVDASKQKGGYCSDTLEPSCKIDKKNKKPMEEPEIRTDLWPQNQWVAFYAESSSLDRVDAWVHSLDDSPFYPIDDDEVASGVYANMDSTEVGEPSGKNQTGMSRRTMEEIVQANKIVESLNSLSAVAHISCMGLKVIPAISAFNSLRVVNLSGNFIVHISPGSLPKSLHMLDLSRNKIATIEGLRELTKLRVLNLSYNRISRIGHGLSNCILIKELYLTGNKISDVEGLHRLLKLTVLDLSFNKISTAKALGQLVANYDSLLALNLLGNPIQTNIGDDQLRKAVCSLLPQLAYLNKQPTKPHREVVTGSIAKAALGDNGWHSRRRSTRRVIQSTSSSVKVRVGEGRPTSKTEYKANPAYHGLVRSIWPPPEVPSRRTLREVWAREDASSLPTPLSSLFGFFVVW</sequence>
<evidence type="ECO:0000256" key="1">
    <source>
        <dbReference type="ARBA" id="ARBA00022614"/>
    </source>
</evidence>
<feature type="domain" description="CG-1" evidence="3">
    <location>
        <begin position="94"/>
        <end position="223"/>
    </location>
</feature>
<dbReference type="InterPro" id="IPR005559">
    <property type="entry name" value="CG-1_dom"/>
</dbReference>
<dbReference type="PROSITE" id="PS51437">
    <property type="entry name" value="CG_1"/>
    <property type="match status" value="1"/>
</dbReference>
<reference evidence="4" key="1">
    <citation type="submission" date="2022-05" db="EMBL/GenBank/DDBJ databases">
        <title>The Musa troglodytarum L. genome provides insights into the mechanism of non-climacteric behaviour and enrichment of carotenoids.</title>
        <authorList>
            <person name="Wang J."/>
        </authorList>
    </citation>
    <scope>NUCLEOTIDE SEQUENCE</scope>
    <source>
        <tissue evidence="4">Leaf</tissue>
    </source>
</reference>
<dbReference type="Proteomes" id="UP001055439">
    <property type="component" value="Chromosome 8"/>
</dbReference>
<dbReference type="Pfam" id="PF13855">
    <property type="entry name" value="LRR_8"/>
    <property type="match status" value="1"/>
</dbReference>
<name>A0A9E7HPH3_9LILI</name>
<dbReference type="GO" id="GO:0003677">
    <property type="term" value="F:DNA binding"/>
    <property type="evidence" value="ECO:0007669"/>
    <property type="project" value="InterPro"/>
</dbReference>
<dbReference type="SUPFAM" id="SSF52075">
    <property type="entry name" value="Outer arm dynein light chain 1"/>
    <property type="match status" value="1"/>
</dbReference>
<dbReference type="GO" id="GO:0005737">
    <property type="term" value="C:cytoplasm"/>
    <property type="evidence" value="ECO:0007669"/>
    <property type="project" value="TreeGrafter"/>
</dbReference>
<dbReference type="InterPro" id="IPR001611">
    <property type="entry name" value="Leu-rich_rpt"/>
</dbReference>
<keyword evidence="1" id="KW-0433">Leucine-rich repeat</keyword>
<dbReference type="EMBL" id="CP097510">
    <property type="protein sequence ID" value="URE33977.1"/>
    <property type="molecule type" value="Genomic_DNA"/>
</dbReference>
<dbReference type="Pfam" id="PF03859">
    <property type="entry name" value="CG-1"/>
    <property type="match status" value="1"/>
</dbReference>
<dbReference type="AlphaFoldDB" id="A0A9E7HPH3"/>
<keyword evidence="5" id="KW-1185">Reference proteome</keyword>
<dbReference type="SMART" id="SM00369">
    <property type="entry name" value="LRR_TYP"/>
    <property type="match status" value="3"/>
</dbReference>
<dbReference type="PANTHER" id="PTHR15454">
    <property type="entry name" value="NISCHARIN RELATED"/>
    <property type="match status" value="1"/>
</dbReference>
<keyword evidence="2" id="KW-0677">Repeat</keyword>
<dbReference type="FunFam" id="3.80.10.10:FF:000505">
    <property type="entry name" value="Outer arm dynein light chain 1 protein"/>
    <property type="match status" value="1"/>
</dbReference>
<evidence type="ECO:0000259" key="3">
    <source>
        <dbReference type="PROSITE" id="PS51437"/>
    </source>
</evidence>